<gene>
    <name evidence="1" type="ORF">CUMW_168740</name>
</gene>
<name>A0A2H5PUL9_CITUN</name>
<keyword evidence="2" id="KW-1185">Reference proteome</keyword>
<reference evidence="1 2" key="1">
    <citation type="journal article" date="2017" name="Front. Genet.">
        <title>Draft sequencing of the heterozygous diploid genome of Satsuma (Citrus unshiu Marc.) using a hybrid assembly approach.</title>
        <authorList>
            <person name="Shimizu T."/>
            <person name="Tanizawa Y."/>
            <person name="Mochizuki T."/>
            <person name="Nagasaki H."/>
            <person name="Yoshioka T."/>
            <person name="Toyoda A."/>
            <person name="Fujiyama A."/>
            <person name="Kaminuma E."/>
            <person name="Nakamura Y."/>
        </authorList>
    </citation>
    <scope>NUCLEOTIDE SEQUENCE [LARGE SCALE GENOMIC DNA]</scope>
    <source>
        <strain evidence="2">cv. Miyagawa wase</strain>
    </source>
</reference>
<sequence>MSWRILSSGLVRESRRMQCSDFRGAFVRGVDSVSWMANNSTKLLSSQSDGSHYWTFFNTAAYGERKQGSTGKYANCNSIEGDNRYARGC</sequence>
<dbReference type="Proteomes" id="UP000236630">
    <property type="component" value="Unassembled WGS sequence"/>
</dbReference>
<proteinExistence type="predicted"/>
<evidence type="ECO:0000313" key="1">
    <source>
        <dbReference type="EMBL" id="GAY56041.1"/>
    </source>
</evidence>
<organism evidence="1 2">
    <name type="scientific">Citrus unshiu</name>
    <name type="common">Satsuma mandarin</name>
    <name type="synonym">Citrus nobilis var. unshiu</name>
    <dbReference type="NCBI Taxonomy" id="55188"/>
    <lineage>
        <taxon>Eukaryota</taxon>
        <taxon>Viridiplantae</taxon>
        <taxon>Streptophyta</taxon>
        <taxon>Embryophyta</taxon>
        <taxon>Tracheophyta</taxon>
        <taxon>Spermatophyta</taxon>
        <taxon>Magnoliopsida</taxon>
        <taxon>eudicotyledons</taxon>
        <taxon>Gunneridae</taxon>
        <taxon>Pentapetalae</taxon>
        <taxon>rosids</taxon>
        <taxon>malvids</taxon>
        <taxon>Sapindales</taxon>
        <taxon>Rutaceae</taxon>
        <taxon>Aurantioideae</taxon>
        <taxon>Citrus</taxon>
    </lineage>
</organism>
<dbReference type="PANTHER" id="PTHR16128:SF8">
    <property type="entry name" value="EXPRESSED PROTEIN"/>
    <property type="match status" value="1"/>
</dbReference>
<dbReference type="AlphaFoldDB" id="A0A2H5PUL9"/>
<protein>
    <submittedName>
        <fullName evidence="1">Uncharacterized protein</fullName>
    </submittedName>
</protein>
<evidence type="ECO:0000313" key="2">
    <source>
        <dbReference type="Proteomes" id="UP000236630"/>
    </source>
</evidence>
<comment type="caution">
    <text evidence="1">The sequence shown here is derived from an EMBL/GenBank/DDBJ whole genome shotgun (WGS) entry which is preliminary data.</text>
</comment>
<dbReference type="PANTHER" id="PTHR16128">
    <property type="entry name" value="FAD/NAD(P)-BINDING OXIDOREDUCTASE FAMILY PROTEIN"/>
    <property type="match status" value="1"/>
</dbReference>
<accession>A0A2H5PUL9</accession>
<dbReference type="STRING" id="55188.A0A2H5PUL9"/>
<dbReference type="EMBL" id="BDQV01000129">
    <property type="protein sequence ID" value="GAY56041.1"/>
    <property type="molecule type" value="Genomic_DNA"/>
</dbReference>